<evidence type="ECO:0000256" key="1">
    <source>
        <dbReference type="SAM" id="Phobius"/>
    </source>
</evidence>
<protein>
    <recommendedName>
        <fullName evidence="2">SigF-like NTF2-like domain-containing protein</fullName>
    </recommendedName>
</protein>
<evidence type="ECO:0000259" key="2">
    <source>
        <dbReference type="Pfam" id="PF24840"/>
    </source>
</evidence>
<dbReference type="Pfam" id="PF24840">
    <property type="entry name" value="NTF2_SigF"/>
    <property type="match status" value="1"/>
</dbReference>
<dbReference type="PANTHER" id="PTHR35393">
    <property type="entry name" value="CHROMOSOME 1, WHOLE GENOME SHOTGUN SEQUENCE"/>
    <property type="match status" value="1"/>
</dbReference>
<dbReference type="PANTHER" id="PTHR35393:SF1">
    <property type="entry name" value="SNOAL-LIKE DOMAIN-CONTAINING PROTEIN"/>
    <property type="match status" value="1"/>
</dbReference>
<organism evidence="3 4">
    <name type="scientific">Lineolata rhizophorae</name>
    <dbReference type="NCBI Taxonomy" id="578093"/>
    <lineage>
        <taxon>Eukaryota</taxon>
        <taxon>Fungi</taxon>
        <taxon>Dikarya</taxon>
        <taxon>Ascomycota</taxon>
        <taxon>Pezizomycotina</taxon>
        <taxon>Dothideomycetes</taxon>
        <taxon>Dothideomycetes incertae sedis</taxon>
        <taxon>Lineolatales</taxon>
        <taxon>Lineolataceae</taxon>
        <taxon>Lineolata</taxon>
    </lineage>
</organism>
<feature type="domain" description="SigF-like NTF2-like" evidence="2">
    <location>
        <begin position="1"/>
        <end position="174"/>
    </location>
</feature>
<keyword evidence="1" id="KW-0812">Transmembrane</keyword>
<dbReference type="InterPro" id="IPR057514">
    <property type="entry name" value="NTF2_SigF"/>
</dbReference>
<dbReference type="OrthoDB" id="2344312at2759"/>
<keyword evidence="4" id="KW-1185">Reference proteome</keyword>
<dbReference type="EMBL" id="MU001676">
    <property type="protein sequence ID" value="KAF2458985.1"/>
    <property type="molecule type" value="Genomic_DNA"/>
</dbReference>
<accession>A0A6A6P4Q6</accession>
<sequence length="194" mass="22798">MEDPEHEISGVIHALTQSPPLEQQRTIEKYFMPDATFQHPFCRTGSWQGSRFLIRAIYRWYKIMSPRIDLEIHSVAYDKPNLILYVQLSQVFRIWVVPFYRAPVRLVTVLRLERHKGIASDAVNAVAAPTKYYIAEQNDLYQVNEFVKFVWPGGHVLVWIWQLWSTLFCLLGALVFWPISVWEQLTDDDKQMNG</sequence>
<evidence type="ECO:0000313" key="4">
    <source>
        <dbReference type="Proteomes" id="UP000799766"/>
    </source>
</evidence>
<name>A0A6A6P4Q6_9PEZI</name>
<keyword evidence="1" id="KW-1133">Transmembrane helix</keyword>
<dbReference type="Proteomes" id="UP000799766">
    <property type="component" value="Unassembled WGS sequence"/>
</dbReference>
<feature type="transmembrane region" description="Helical" evidence="1">
    <location>
        <begin position="156"/>
        <end position="179"/>
    </location>
</feature>
<dbReference type="AlphaFoldDB" id="A0A6A6P4Q6"/>
<reference evidence="3" key="1">
    <citation type="journal article" date="2020" name="Stud. Mycol.">
        <title>101 Dothideomycetes genomes: a test case for predicting lifestyles and emergence of pathogens.</title>
        <authorList>
            <person name="Haridas S."/>
            <person name="Albert R."/>
            <person name="Binder M."/>
            <person name="Bloem J."/>
            <person name="Labutti K."/>
            <person name="Salamov A."/>
            <person name="Andreopoulos B."/>
            <person name="Baker S."/>
            <person name="Barry K."/>
            <person name="Bills G."/>
            <person name="Bluhm B."/>
            <person name="Cannon C."/>
            <person name="Castanera R."/>
            <person name="Culley D."/>
            <person name="Daum C."/>
            <person name="Ezra D."/>
            <person name="Gonzalez J."/>
            <person name="Henrissat B."/>
            <person name="Kuo A."/>
            <person name="Liang C."/>
            <person name="Lipzen A."/>
            <person name="Lutzoni F."/>
            <person name="Magnuson J."/>
            <person name="Mondo S."/>
            <person name="Nolan M."/>
            <person name="Ohm R."/>
            <person name="Pangilinan J."/>
            <person name="Park H.-J."/>
            <person name="Ramirez L."/>
            <person name="Alfaro M."/>
            <person name="Sun H."/>
            <person name="Tritt A."/>
            <person name="Yoshinaga Y."/>
            <person name="Zwiers L.-H."/>
            <person name="Turgeon B."/>
            <person name="Goodwin S."/>
            <person name="Spatafora J."/>
            <person name="Crous P."/>
            <person name="Grigoriev I."/>
        </authorList>
    </citation>
    <scope>NUCLEOTIDE SEQUENCE</scope>
    <source>
        <strain evidence="3">ATCC 16933</strain>
    </source>
</reference>
<keyword evidence="1" id="KW-0472">Membrane</keyword>
<proteinExistence type="predicted"/>
<evidence type="ECO:0000313" key="3">
    <source>
        <dbReference type="EMBL" id="KAF2458985.1"/>
    </source>
</evidence>
<gene>
    <name evidence="3" type="ORF">BDY21DRAFT_198397</name>
</gene>